<dbReference type="Proteomes" id="UP001242045">
    <property type="component" value="Unassembled WGS sequence"/>
</dbReference>
<name>A0AAW8CT77_9BURK</name>
<protein>
    <recommendedName>
        <fullName evidence="3">Phospholipase C accessory protein PlcR</fullName>
    </recommendedName>
</protein>
<proteinExistence type="predicted"/>
<dbReference type="EMBL" id="JAUSRD010000002">
    <property type="protein sequence ID" value="MDP9891780.1"/>
    <property type="molecule type" value="Genomic_DNA"/>
</dbReference>
<dbReference type="RefSeq" id="WP_307683955.1">
    <property type="nucleotide sequence ID" value="NZ_JAUSRD010000002.1"/>
</dbReference>
<evidence type="ECO:0000313" key="2">
    <source>
        <dbReference type="Proteomes" id="UP001242045"/>
    </source>
</evidence>
<accession>A0AAW8CT77</accession>
<evidence type="ECO:0000313" key="1">
    <source>
        <dbReference type="EMBL" id="MDP9891780.1"/>
    </source>
</evidence>
<comment type="caution">
    <text evidence="1">The sequence shown here is derived from an EMBL/GenBank/DDBJ whole genome shotgun (WGS) entry which is preliminary data.</text>
</comment>
<dbReference type="AlphaFoldDB" id="A0AAW8CT77"/>
<sequence>MKFRFPTGGMLIAGVGIVTAVLVLWLLFADQGNAEASTAAQNNGPASTSAQTAAQAGVVLAQRSAGYKPFAPGASPYLLSAGPLERGLDIDQLKRDLAGSGKDLEEELDRLVKLARFRDRMNVLAEVLPSLSDEERRQESYEVLHQLPEHVAKGEILPREALVTTTALLQIGESDPVVRDELTKRLTASLQAHARQLVGPEPITESRFQSYAQERDRMVGEVQSSVADPEARQAAMAQREFEIRQRHY</sequence>
<organism evidence="1 2">
    <name type="scientific">Variovorax boronicumulans</name>
    <dbReference type="NCBI Taxonomy" id="436515"/>
    <lineage>
        <taxon>Bacteria</taxon>
        <taxon>Pseudomonadati</taxon>
        <taxon>Pseudomonadota</taxon>
        <taxon>Betaproteobacteria</taxon>
        <taxon>Burkholderiales</taxon>
        <taxon>Comamonadaceae</taxon>
        <taxon>Variovorax</taxon>
    </lineage>
</organism>
<gene>
    <name evidence="1" type="ORF">J2W31_000883</name>
</gene>
<evidence type="ECO:0008006" key="3">
    <source>
        <dbReference type="Google" id="ProtNLM"/>
    </source>
</evidence>
<reference evidence="1" key="1">
    <citation type="submission" date="2023-07" db="EMBL/GenBank/DDBJ databases">
        <title>Sorghum-associated microbial communities from plants grown in Nebraska, USA.</title>
        <authorList>
            <person name="Schachtman D."/>
        </authorList>
    </citation>
    <scope>NUCLEOTIDE SEQUENCE</scope>
    <source>
        <strain evidence="1">DS3754</strain>
    </source>
</reference>